<protein>
    <submittedName>
        <fullName evidence="1">Uncharacterized protein</fullName>
    </submittedName>
</protein>
<comment type="caution">
    <text evidence="1">The sequence shown here is derived from an EMBL/GenBank/DDBJ whole genome shotgun (WGS) entry which is preliminary data.</text>
</comment>
<dbReference type="EMBL" id="JAEQNA010000009">
    <property type="protein sequence ID" value="MBL0422773.1"/>
    <property type="molecule type" value="Genomic_DNA"/>
</dbReference>
<sequence>MVVDFEARPVRALAARLMGSGQAMPRARVRLRISGRELQAETGLHGELYLEGVPPGRHAGQSEDGGLRCRFELTVPVQSEVLFDAGDLWCGPS</sequence>
<dbReference type="AlphaFoldDB" id="A0A936ZM90"/>
<gene>
    <name evidence="1" type="ORF">JI739_20730</name>
</gene>
<evidence type="ECO:0000313" key="2">
    <source>
        <dbReference type="Proteomes" id="UP000613011"/>
    </source>
</evidence>
<keyword evidence="2" id="KW-1185">Reference proteome</keyword>
<proteinExistence type="predicted"/>
<dbReference type="Proteomes" id="UP000613011">
    <property type="component" value="Unassembled WGS sequence"/>
</dbReference>
<organism evidence="1 2">
    <name type="scientific">Ramlibacter aurantiacus</name>
    <dbReference type="NCBI Taxonomy" id="2801330"/>
    <lineage>
        <taxon>Bacteria</taxon>
        <taxon>Pseudomonadati</taxon>
        <taxon>Pseudomonadota</taxon>
        <taxon>Betaproteobacteria</taxon>
        <taxon>Burkholderiales</taxon>
        <taxon>Comamonadaceae</taxon>
        <taxon>Ramlibacter</taxon>
    </lineage>
</organism>
<accession>A0A936ZM90</accession>
<reference evidence="1" key="1">
    <citation type="submission" date="2021-01" db="EMBL/GenBank/DDBJ databases">
        <title>Ramlibacter sp. strain AW1 16S ribosomal RNA gene Genome sequencing and assembly.</title>
        <authorList>
            <person name="Kang M."/>
        </authorList>
    </citation>
    <scope>NUCLEOTIDE SEQUENCE</scope>
    <source>
        <strain evidence="1">AW1</strain>
    </source>
</reference>
<name>A0A936ZM90_9BURK</name>
<evidence type="ECO:0000313" key="1">
    <source>
        <dbReference type="EMBL" id="MBL0422773.1"/>
    </source>
</evidence>